<feature type="non-terminal residue" evidence="2">
    <location>
        <position position="1"/>
    </location>
</feature>
<keyword evidence="1" id="KW-1133">Transmembrane helix</keyword>
<feature type="transmembrane region" description="Helical" evidence="1">
    <location>
        <begin position="30"/>
        <end position="50"/>
    </location>
</feature>
<organism evidence="2 3">
    <name type="scientific">Eragrostis curvula</name>
    <name type="common">weeping love grass</name>
    <dbReference type="NCBI Taxonomy" id="38414"/>
    <lineage>
        <taxon>Eukaryota</taxon>
        <taxon>Viridiplantae</taxon>
        <taxon>Streptophyta</taxon>
        <taxon>Embryophyta</taxon>
        <taxon>Tracheophyta</taxon>
        <taxon>Spermatophyta</taxon>
        <taxon>Magnoliopsida</taxon>
        <taxon>Liliopsida</taxon>
        <taxon>Poales</taxon>
        <taxon>Poaceae</taxon>
        <taxon>PACMAD clade</taxon>
        <taxon>Chloridoideae</taxon>
        <taxon>Eragrostideae</taxon>
        <taxon>Eragrostidinae</taxon>
        <taxon>Eragrostis</taxon>
    </lineage>
</organism>
<feature type="transmembrane region" description="Helical" evidence="1">
    <location>
        <begin position="62"/>
        <end position="82"/>
    </location>
</feature>
<proteinExistence type="predicted"/>
<dbReference type="AlphaFoldDB" id="A0A5J9UZM5"/>
<keyword evidence="1" id="KW-0472">Membrane</keyword>
<dbReference type="OrthoDB" id="683410at2759"/>
<comment type="caution">
    <text evidence="2">The sequence shown here is derived from an EMBL/GenBank/DDBJ whole genome shotgun (WGS) entry which is preliminary data.</text>
</comment>
<dbReference type="Proteomes" id="UP000324897">
    <property type="component" value="Chromosome 1"/>
</dbReference>
<dbReference type="Gramene" id="TVU28751">
    <property type="protein sequence ID" value="TVU28751"/>
    <property type="gene ID" value="EJB05_20283"/>
</dbReference>
<name>A0A5J9UZM5_9POAL</name>
<keyword evidence="1" id="KW-0812">Transmembrane</keyword>
<reference evidence="2 3" key="1">
    <citation type="journal article" date="2019" name="Sci. Rep.">
        <title>A high-quality genome of Eragrostis curvula grass provides insights into Poaceae evolution and supports new strategies to enhance forage quality.</title>
        <authorList>
            <person name="Carballo J."/>
            <person name="Santos B.A.C.M."/>
            <person name="Zappacosta D."/>
            <person name="Garbus I."/>
            <person name="Selva J.P."/>
            <person name="Gallo C.A."/>
            <person name="Diaz A."/>
            <person name="Albertini E."/>
            <person name="Caccamo M."/>
            <person name="Echenique V."/>
        </authorList>
    </citation>
    <scope>NUCLEOTIDE SEQUENCE [LARGE SCALE GENOMIC DNA]</scope>
    <source>
        <strain evidence="3">cv. Victoria</strain>
        <tissue evidence="2">Leaf</tissue>
    </source>
</reference>
<dbReference type="PANTHER" id="PTHR33306">
    <property type="entry name" value="EXPRESSED PROTEIN-RELATED-RELATED"/>
    <property type="match status" value="1"/>
</dbReference>
<keyword evidence="3" id="KW-1185">Reference proteome</keyword>
<dbReference type="EMBL" id="RWGY01000011">
    <property type="protein sequence ID" value="TVU28751.1"/>
    <property type="molecule type" value="Genomic_DNA"/>
</dbReference>
<evidence type="ECO:0000256" key="1">
    <source>
        <dbReference type="SAM" id="Phobius"/>
    </source>
</evidence>
<evidence type="ECO:0000313" key="2">
    <source>
        <dbReference type="EMBL" id="TVU28751.1"/>
    </source>
</evidence>
<sequence>MANVGYYHDQGAAYRYSYAPAPAAPPRATSFHLCVFLATAALLGGTSVYSRCESAMETLVDQVRLAVVLSPLLFLLAVQYWAATSGRRESYGGGLSSMLVAPRVGPDQPWYDGRQRDAAGGASSPWGVALVLALVLLLVSYQSCFQDLWFPLTRRR</sequence>
<feature type="transmembrane region" description="Helical" evidence="1">
    <location>
        <begin position="126"/>
        <end position="150"/>
    </location>
</feature>
<gene>
    <name evidence="2" type="ORF">EJB05_20283</name>
</gene>
<dbReference type="PANTHER" id="PTHR33306:SF18">
    <property type="entry name" value="OS02G0775300 PROTEIN"/>
    <property type="match status" value="1"/>
</dbReference>
<evidence type="ECO:0000313" key="3">
    <source>
        <dbReference type="Proteomes" id="UP000324897"/>
    </source>
</evidence>
<protein>
    <submittedName>
        <fullName evidence="2">Uncharacterized protein</fullName>
    </submittedName>
</protein>
<accession>A0A5J9UZM5</accession>